<evidence type="ECO:0000256" key="1">
    <source>
        <dbReference type="SAM" id="Coils"/>
    </source>
</evidence>
<comment type="caution">
    <text evidence="2">The sequence shown here is derived from an EMBL/GenBank/DDBJ whole genome shotgun (WGS) entry which is preliminary data.</text>
</comment>
<protein>
    <submittedName>
        <fullName evidence="2">Uncharacterized protein</fullName>
    </submittedName>
</protein>
<keyword evidence="1" id="KW-0175">Coiled coil</keyword>
<organism evidence="2 3">
    <name type="scientific">Rotaria sordida</name>
    <dbReference type="NCBI Taxonomy" id="392033"/>
    <lineage>
        <taxon>Eukaryota</taxon>
        <taxon>Metazoa</taxon>
        <taxon>Spiralia</taxon>
        <taxon>Gnathifera</taxon>
        <taxon>Rotifera</taxon>
        <taxon>Eurotatoria</taxon>
        <taxon>Bdelloidea</taxon>
        <taxon>Philodinida</taxon>
        <taxon>Philodinidae</taxon>
        <taxon>Rotaria</taxon>
    </lineage>
</organism>
<proteinExistence type="predicted"/>
<feature type="coiled-coil region" evidence="1">
    <location>
        <begin position="126"/>
        <end position="167"/>
    </location>
</feature>
<gene>
    <name evidence="2" type="ORF">JBS370_LOCUS21535</name>
</gene>
<dbReference type="Gene3D" id="1.20.5.300">
    <property type="match status" value="1"/>
</dbReference>
<reference evidence="2" key="1">
    <citation type="submission" date="2021-02" db="EMBL/GenBank/DDBJ databases">
        <authorList>
            <person name="Nowell W R."/>
        </authorList>
    </citation>
    <scope>NUCLEOTIDE SEQUENCE</scope>
</reference>
<evidence type="ECO:0000313" key="3">
    <source>
        <dbReference type="Proteomes" id="UP000663836"/>
    </source>
</evidence>
<sequence length="352" mass="41941">MLTSIQTRHMIDRIENEAFISISVKKALCKLYENRIKGSDQQQDERDMTLKLFNELIDAIKNDFCSSEQYERDHQVQDLYNQLKTNLNNWKNKWLKLVIDIQQFEKAFGELVDYLESNFSIMSTIFEHVSKKANNVEKENEELRKNLQDIKHETDDLKTKLNQLEISEKRRVEKEKIVEKRILIRDLFLMAHKKLHEEINKRPLPKNILSIVEEKLLKYLQQKKDANDDFHLNTEIKQYAVSHSTTKDYKLDEFVELQHMHQLDSDSFSIFQTVFSQVCTIINNSSNNRPPAKNPKAFRVGDKVLVLLNDAKLYPARLIRFGLKNEWMIEFDDKIQGKQWISPNRLFFREEF</sequence>
<dbReference type="Proteomes" id="UP000663836">
    <property type="component" value="Unassembled WGS sequence"/>
</dbReference>
<evidence type="ECO:0000313" key="2">
    <source>
        <dbReference type="EMBL" id="CAF3913646.1"/>
    </source>
</evidence>
<name>A0A819IB70_9BILA</name>
<dbReference type="EMBL" id="CAJOBD010002867">
    <property type="protein sequence ID" value="CAF3913646.1"/>
    <property type="molecule type" value="Genomic_DNA"/>
</dbReference>
<dbReference type="AlphaFoldDB" id="A0A819IB70"/>
<accession>A0A819IB70</accession>